<comment type="caution">
    <text evidence="1">The sequence shown here is derived from an EMBL/GenBank/DDBJ whole genome shotgun (WGS) entry which is preliminary data.</text>
</comment>
<protein>
    <recommendedName>
        <fullName evidence="3">ABM domain-containing protein</fullName>
    </recommendedName>
</protein>
<name>A0A812N4L2_9DINO</name>
<organism evidence="1 2">
    <name type="scientific">Symbiodinium necroappetens</name>
    <dbReference type="NCBI Taxonomy" id="1628268"/>
    <lineage>
        <taxon>Eukaryota</taxon>
        <taxon>Sar</taxon>
        <taxon>Alveolata</taxon>
        <taxon>Dinophyceae</taxon>
        <taxon>Suessiales</taxon>
        <taxon>Symbiodiniaceae</taxon>
        <taxon>Symbiodinium</taxon>
    </lineage>
</organism>
<reference evidence="1" key="1">
    <citation type="submission" date="2021-02" db="EMBL/GenBank/DDBJ databases">
        <authorList>
            <person name="Dougan E. K."/>
            <person name="Rhodes N."/>
            <person name="Thang M."/>
            <person name="Chan C."/>
        </authorList>
    </citation>
    <scope>NUCLEOTIDE SEQUENCE</scope>
</reference>
<proteinExistence type="predicted"/>
<evidence type="ECO:0008006" key="3">
    <source>
        <dbReference type="Google" id="ProtNLM"/>
    </source>
</evidence>
<dbReference type="Proteomes" id="UP000601435">
    <property type="component" value="Unassembled WGS sequence"/>
</dbReference>
<gene>
    <name evidence="1" type="ORF">SNEC2469_LOCUS7261</name>
</gene>
<dbReference type="OrthoDB" id="424421at2759"/>
<accession>A0A812N4L2</accession>
<evidence type="ECO:0000313" key="2">
    <source>
        <dbReference type="Proteomes" id="UP000601435"/>
    </source>
</evidence>
<evidence type="ECO:0000313" key="1">
    <source>
        <dbReference type="EMBL" id="CAE7295649.1"/>
    </source>
</evidence>
<sequence length="327" mass="35699">MASSLCTIHAYFQVLDEAVAGRILQDFVEHTKDESGCLWYAWDRSGDKLFCNEAYEDAQAVLTHMENLGKAGTFKDAAKLTQIEFHGPAVELEKLRSAAEAVNGRLFTEDGGAGFMHPLTPSANVEPASLCTLHAYYDLTDEGKAEPVLGDLATRTKSERGCVYHGWTKAGNTLFCREGYLDSDAVLAHLNNVASCTGLADCTRLRCLELHGPPSQLAKLQGIAQQMGAECYERQEGFQRVALASAVNARPTLLAVARRSGGVEPWRQLFRALTALKYVGLAGLSLTLLTRLARRTQRRNGWNVAVASLMLLLGHLAERKLPSGEMS</sequence>
<dbReference type="InterPro" id="IPR011008">
    <property type="entry name" value="Dimeric_a/b-barrel"/>
</dbReference>
<dbReference type="AlphaFoldDB" id="A0A812N4L2"/>
<keyword evidence="2" id="KW-1185">Reference proteome</keyword>
<dbReference type="SUPFAM" id="SSF54909">
    <property type="entry name" value="Dimeric alpha+beta barrel"/>
    <property type="match status" value="1"/>
</dbReference>
<dbReference type="EMBL" id="CAJNJA010012387">
    <property type="protein sequence ID" value="CAE7295649.1"/>
    <property type="molecule type" value="Genomic_DNA"/>
</dbReference>